<gene>
    <name evidence="2" type="ORF">R2601_02178</name>
</gene>
<dbReference type="InterPro" id="IPR016181">
    <property type="entry name" value="Acyl_CoA_acyltransferase"/>
</dbReference>
<dbReference type="HOGENOM" id="CLU_063450_1_0_5"/>
<protein>
    <recommendedName>
        <fullName evidence="1">N-acetyltransferase domain-containing protein</fullName>
    </recommendedName>
</protein>
<keyword evidence="3" id="KW-1185">Reference proteome</keyword>
<dbReference type="InterPro" id="IPR041496">
    <property type="entry name" value="YitH/HolE_GNAT"/>
</dbReference>
<dbReference type="Proteomes" id="UP000006230">
    <property type="component" value="Unassembled WGS sequence"/>
</dbReference>
<evidence type="ECO:0000259" key="1">
    <source>
        <dbReference type="PROSITE" id="PS51186"/>
    </source>
</evidence>
<name>Q0FX60_SALBH</name>
<dbReference type="GO" id="GO:0016747">
    <property type="term" value="F:acyltransferase activity, transferring groups other than amino-acyl groups"/>
    <property type="evidence" value="ECO:0007669"/>
    <property type="project" value="InterPro"/>
</dbReference>
<dbReference type="Gene3D" id="3.40.630.90">
    <property type="match status" value="1"/>
</dbReference>
<feature type="domain" description="N-acetyltransferase" evidence="1">
    <location>
        <begin position="53"/>
        <end position="188"/>
    </location>
</feature>
<organism evidence="2 3">
    <name type="scientific">Salipiger bermudensis (strain DSM 26914 / JCM 13377 / KCTC 12554 / HTCC2601)</name>
    <name type="common">Pelagibaca bermudensis</name>
    <dbReference type="NCBI Taxonomy" id="314265"/>
    <lineage>
        <taxon>Bacteria</taxon>
        <taxon>Pseudomonadati</taxon>
        <taxon>Pseudomonadota</taxon>
        <taxon>Alphaproteobacteria</taxon>
        <taxon>Rhodobacterales</taxon>
        <taxon>Roseobacteraceae</taxon>
        <taxon>Salipiger</taxon>
    </lineage>
</organism>
<dbReference type="InterPro" id="IPR052729">
    <property type="entry name" value="Acyl/Acetyltrans_Enzymes"/>
</dbReference>
<dbReference type="SUPFAM" id="SSF55729">
    <property type="entry name" value="Acyl-CoA N-acyltransferases (Nat)"/>
    <property type="match status" value="1"/>
</dbReference>
<evidence type="ECO:0000313" key="2">
    <source>
        <dbReference type="EMBL" id="EAU48342.1"/>
    </source>
</evidence>
<dbReference type="PROSITE" id="PS51186">
    <property type="entry name" value="GNAT"/>
    <property type="match status" value="1"/>
</dbReference>
<dbReference type="InterPro" id="IPR000182">
    <property type="entry name" value="GNAT_dom"/>
</dbReference>
<dbReference type="Pfam" id="PF18014">
    <property type="entry name" value="Acetyltransf_18"/>
    <property type="match status" value="1"/>
</dbReference>
<evidence type="ECO:0000313" key="3">
    <source>
        <dbReference type="Proteomes" id="UP000006230"/>
    </source>
</evidence>
<proteinExistence type="predicted"/>
<dbReference type="eggNOG" id="COG0454">
    <property type="taxonomic scope" value="Bacteria"/>
</dbReference>
<dbReference type="Gene3D" id="3.40.630.30">
    <property type="match status" value="1"/>
</dbReference>
<comment type="caution">
    <text evidence="2">The sequence shown here is derived from an EMBL/GenBank/DDBJ whole genome shotgun (WGS) entry which is preliminary data.</text>
</comment>
<dbReference type="RefSeq" id="WP_007801689.1">
    <property type="nucleotide sequence ID" value="NZ_DS022277.1"/>
</dbReference>
<accession>Q0FX60</accession>
<dbReference type="OrthoDB" id="8453373at2"/>
<dbReference type="EMBL" id="AATQ01000001">
    <property type="protein sequence ID" value="EAU48342.1"/>
    <property type="molecule type" value="Genomic_DNA"/>
</dbReference>
<dbReference type="PANTHER" id="PTHR47237:SF2">
    <property type="entry name" value="BLL4206 PROTEIN"/>
    <property type="match status" value="1"/>
</dbReference>
<dbReference type="AlphaFoldDB" id="Q0FX60"/>
<reference evidence="2 3" key="1">
    <citation type="journal article" date="2010" name="J. Bacteriol.">
        <title>Genome sequences of Pelagibaca bermudensis HTCC2601T and Maritimibacter alkaliphilus HTCC2654T, the type strains of two marine Roseobacter genera.</title>
        <authorList>
            <person name="Thrash J.C."/>
            <person name="Cho J.C."/>
            <person name="Ferriera S."/>
            <person name="Johnson J."/>
            <person name="Vergin K.L."/>
            <person name="Giovannoni S.J."/>
        </authorList>
    </citation>
    <scope>NUCLEOTIDE SEQUENCE [LARGE SCALE GENOMIC DNA]</scope>
    <source>
        <strain evidence="3">DSM 26914 / JCM 13377 / KCTC 12554 / HTCC2601</strain>
    </source>
</reference>
<dbReference type="STRING" id="314265.R2601_02178"/>
<sequence length="331" mass="35947">MKTSLTQDYLGPSLPAGSAEVMPQEALSRHDAFMTRKAPSVESDWMQVDIYKAHIEEISPAILTRMHELTMSVFWPHRPPDIALCIGLGKGYVALDEIGRPLSSAMGFPSGEDFAMLGMMVTTPRLQAQGTGGRLLRRVINDLQGRDLRLSATREGYRLYEAAGFVPMGLVYQHQGVARAIRPPEPVTGLTVRAMQPGDLPAIRALDQHAYGAARTAILDALNGVSEVIVAERGGAIEGFAMMRAFGKGRVIGPLIAEQDEVAMQLAAHFILANEGAFLRLDTIVESERFEAFLSAAGLGVYDTVTDMRFGRLRRAQSGPMTYGLAMQSLG</sequence>
<dbReference type="PANTHER" id="PTHR47237">
    <property type="entry name" value="SLL0310 PROTEIN"/>
    <property type="match status" value="1"/>
</dbReference>